<dbReference type="AlphaFoldDB" id="A0A9W4XX95"/>
<keyword evidence="2" id="KW-1185">Reference proteome</keyword>
<evidence type="ECO:0000313" key="2">
    <source>
        <dbReference type="Proteomes" id="UP001152607"/>
    </source>
</evidence>
<protein>
    <submittedName>
        <fullName evidence="1">Uncharacterized protein</fullName>
    </submittedName>
</protein>
<dbReference type="Proteomes" id="UP001152607">
    <property type="component" value="Unassembled WGS sequence"/>
</dbReference>
<comment type="caution">
    <text evidence="1">The sequence shown here is derived from an EMBL/GenBank/DDBJ whole genome shotgun (WGS) entry which is preliminary data.</text>
</comment>
<accession>A0A9W4XX95</accession>
<sequence length="89" mass="10515">MLCHYAIYPRLLLGRLEFDSILRSYICFHRLAFSLSFPIQLVQGAVHESDDFLRFRLSWFLLPTELTSQVFDINERNPCTYILNALNQC</sequence>
<evidence type="ECO:0000313" key="1">
    <source>
        <dbReference type="EMBL" id="CAI6342201.1"/>
    </source>
</evidence>
<name>A0A9W4XX95_9PLEO</name>
<dbReference type="EMBL" id="CAOQHR010000013">
    <property type="protein sequence ID" value="CAI6342201.1"/>
    <property type="molecule type" value="Genomic_DNA"/>
</dbReference>
<organism evidence="1 2">
    <name type="scientific">Periconia digitata</name>
    <dbReference type="NCBI Taxonomy" id="1303443"/>
    <lineage>
        <taxon>Eukaryota</taxon>
        <taxon>Fungi</taxon>
        <taxon>Dikarya</taxon>
        <taxon>Ascomycota</taxon>
        <taxon>Pezizomycotina</taxon>
        <taxon>Dothideomycetes</taxon>
        <taxon>Pleosporomycetidae</taxon>
        <taxon>Pleosporales</taxon>
        <taxon>Massarineae</taxon>
        <taxon>Periconiaceae</taxon>
        <taxon>Periconia</taxon>
    </lineage>
</organism>
<proteinExistence type="predicted"/>
<gene>
    <name evidence="1" type="ORF">PDIGIT_LOCUS15406</name>
</gene>
<reference evidence="1" key="1">
    <citation type="submission" date="2023-01" db="EMBL/GenBank/DDBJ databases">
        <authorList>
            <person name="Van Ghelder C."/>
            <person name="Rancurel C."/>
        </authorList>
    </citation>
    <scope>NUCLEOTIDE SEQUENCE</scope>
    <source>
        <strain evidence="1">CNCM I-4278</strain>
    </source>
</reference>